<protein>
    <submittedName>
        <fullName evidence="1">Uncharacterized protein</fullName>
    </submittedName>
</protein>
<keyword evidence="2" id="KW-1185">Reference proteome</keyword>
<name>A0A8J5JQQ0_HOMAM</name>
<evidence type="ECO:0000313" key="2">
    <source>
        <dbReference type="Proteomes" id="UP000747542"/>
    </source>
</evidence>
<sequence>MNDSKMLKINSDMLEMTRRKLKDIQAGDESKMQRRIRNFGDNSGTLNAIQRPGRCLREAEDELEMLAVSPRL</sequence>
<gene>
    <name evidence="1" type="ORF">Hamer_G019364</name>
</gene>
<dbReference type="AlphaFoldDB" id="A0A8J5JQQ0"/>
<reference evidence="1" key="1">
    <citation type="journal article" date="2021" name="Sci. Adv.">
        <title>The American lobster genome reveals insights on longevity, neural, and immune adaptations.</title>
        <authorList>
            <person name="Polinski J.M."/>
            <person name="Zimin A.V."/>
            <person name="Clark K.F."/>
            <person name="Kohn A.B."/>
            <person name="Sadowski N."/>
            <person name="Timp W."/>
            <person name="Ptitsyn A."/>
            <person name="Khanna P."/>
            <person name="Romanova D.Y."/>
            <person name="Williams P."/>
            <person name="Greenwood S.J."/>
            <person name="Moroz L.L."/>
            <person name="Walt D.R."/>
            <person name="Bodnar A.G."/>
        </authorList>
    </citation>
    <scope>NUCLEOTIDE SEQUENCE</scope>
    <source>
        <strain evidence="1">GMGI-L3</strain>
    </source>
</reference>
<evidence type="ECO:0000313" key="1">
    <source>
        <dbReference type="EMBL" id="KAG7162647.1"/>
    </source>
</evidence>
<organism evidence="1 2">
    <name type="scientific">Homarus americanus</name>
    <name type="common">American lobster</name>
    <dbReference type="NCBI Taxonomy" id="6706"/>
    <lineage>
        <taxon>Eukaryota</taxon>
        <taxon>Metazoa</taxon>
        <taxon>Ecdysozoa</taxon>
        <taxon>Arthropoda</taxon>
        <taxon>Crustacea</taxon>
        <taxon>Multicrustacea</taxon>
        <taxon>Malacostraca</taxon>
        <taxon>Eumalacostraca</taxon>
        <taxon>Eucarida</taxon>
        <taxon>Decapoda</taxon>
        <taxon>Pleocyemata</taxon>
        <taxon>Astacidea</taxon>
        <taxon>Nephropoidea</taxon>
        <taxon>Nephropidae</taxon>
        <taxon>Homarus</taxon>
    </lineage>
</organism>
<dbReference type="EMBL" id="JAHLQT010027477">
    <property type="protein sequence ID" value="KAG7162647.1"/>
    <property type="molecule type" value="Genomic_DNA"/>
</dbReference>
<comment type="caution">
    <text evidence="1">The sequence shown here is derived from an EMBL/GenBank/DDBJ whole genome shotgun (WGS) entry which is preliminary data.</text>
</comment>
<dbReference type="Proteomes" id="UP000747542">
    <property type="component" value="Unassembled WGS sequence"/>
</dbReference>
<accession>A0A8J5JQQ0</accession>
<proteinExistence type="predicted"/>